<name>A0AAV5CC22_ELECO</name>
<organism evidence="2 3">
    <name type="scientific">Eleusine coracana subsp. coracana</name>
    <dbReference type="NCBI Taxonomy" id="191504"/>
    <lineage>
        <taxon>Eukaryota</taxon>
        <taxon>Viridiplantae</taxon>
        <taxon>Streptophyta</taxon>
        <taxon>Embryophyta</taxon>
        <taxon>Tracheophyta</taxon>
        <taxon>Spermatophyta</taxon>
        <taxon>Magnoliopsida</taxon>
        <taxon>Liliopsida</taxon>
        <taxon>Poales</taxon>
        <taxon>Poaceae</taxon>
        <taxon>PACMAD clade</taxon>
        <taxon>Chloridoideae</taxon>
        <taxon>Cynodonteae</taxon>
        <taxon>Eleusininae</taxon>
        <taxon>Eleusine</taxon>
    </lineage>
</organism>
<comment type="caution">
    <text evidence="2">The sequence shown here is derived from an EMBL/GenBank/DDBJ whole genome shotgun (WGS) entry which is preliminary data.</text>
</comment>
<dbReference type="Proteomes" id="UP001054889">
    <property type="component" value="Unassembled WGS sequence"/>
</dbReference>
<keyword evidence="3" id="KW-1185">Reference proteome</keyword>
<feature type="compositionally biased region" description="Polar residues" evidence="1">
    <location>
        <begin position="79"/>
        <end position="101"/>
    </location>
</feature>
<protein>
    <submittedName>
        <fullName evidence="2">Uncharacterized protein</fullName>
    </submittedName>
</protein>
<reference evidence="2" key="1">
    <citation type="journal article" date="2018" name="DNA Res.">
        <title>Multiple hybrid de novo genome assembly of finger millet, an orphan allotetraploid crop.</title>
        <authorList>
            <person name="Hatakeyama M."/>
            <person name="Aluri S."/>
            <person name="Balachadran M.T."/>
            <person name="Sivarajan S.R."/>
            <person name="Patrignani A."/>
            <person name="Gruter S."/>
            <person name="Poveda L."/>
            <person name="Shimizu-Inatsugi R."/>
            <person name="Baeten J."/>
            <person name="Francoijs K.J."/>
            <person name="Nataraja K.N."/>
            <person name="Reddy Y.A.N."/>
            <person name="Phadnis S."/>
            <person name="Ravikumar R.L."/>
            <person name="Schlapbach R."/>
            <person name="Sreeman S.M."/>
            <person name="Shimizu K.K."/>
        </authorList>
    </citation>
    <scope>NUCLEOTIDE SEQUENCE</scope>
</reference>
<dbReference type="EMBL" id="BQKI01000005">
    <property type="protein sequence ID" value="GJM95715.1"/>
    <property type="molecule type" value="Genomic_DNA"/>
</dbReference>
<accession>A0AAV5CC22</accession>
<evidence type="ECO:0000313" key="2">
    <source>
        <dbReference type="EMBL" id="GJM95715.1"/>
    </source>
</evidence>
<feature type="region of interest" description="Disordered" evidence="1">
    <location>
        <begin position="76"/>
        <end position="101"/>
    </location>
</feature>
<evidence type="ECO:0000256" key="1">
    <source>
        <dbReference type="SAM" id="MobiDB-lite"/>
    </source>
</evidence>
<gene>
    <name evidence="2" type="primary">ga12492</name>
    <name evidence="2" type="ORF">PR202_ga12492</name>
</gene>
<reference evidence="2" key="2">
    <citation type="submission" date="2021-12" db="EMBL/GenBank/DDBJ databases">
        <title>Resequencing data analysis of finger millet.</title>
        <authorList>
            <person name="Hatakeyama M."/>
            <person name="Aluri S."/>
            <person name="Balachadran M.T."/>
            <person name="Sivarajan S.R."/>
            <person name="Poveda L."/>
            <person name="Shimizu-Inatsugi R."/>
            <person name="Schlapbach R."/>
            <person name="Sreeman S.M."/>
            <person name="Shimizu K.K."/>
        </authorList>
    </citation>
    <scope>NUCLEOTIDE SEQUENCE</scope>
</reference>
<sequence>MGPSRERRCRRICRGVVAGEAAPADPLHGGDLIVEEERGGEGRREEAKVGVGPALRHGARRQASSSDVVGLISRVRSRSGGTMASSSTLPTVTGTPSEPNL</sequence>
<evidence type="ECO:0000313" key="3">
    <source>
        <dbReference type="Proteomes" id="UP001054889"/>
    </source>
</evidence>
<dbReference type="AlphaFoldDB" id="A0AAV5CC22"/>
<proteinExistence type="predicted"/>